<feature type="region of interest" description="Disordered" evidence="5">
    <location>
        <begin position="83"/>
        <end position="116"/>
    </location>
</feature>
<gene>
    <name evidence="7" type="primary">Ythdf2_1</name>
    <name evidence="7" type="ORF">CFP56_030052</name>
</gene>
<proteinExistence type="inferred from homology"/>
<comment type="function">
    <text evidence="4">Specifically recognizes and binds N6-methyladenosine (m6A)-containing RNAs, and regulates mRNA stability. M6A is a modification present at internal sites of mRNAs and some non-coding RNAs and plays a role in mRNA stability and processing.</text>
</comment>
<accession>A0AAW0JNR9</accession>
<feature type="compositionally biased region" description="Basic and acidic residues" evidence="5">
    <location>
        <begin position="1"/>
        <end position="36"/>
    </location>
</feature>
<keyword evidence="8" id="KW-1185">Reference proteome</keyword>
<evidence type="ECO:0000256" key="4">
    <source>
        <dbReference type="RuleBase" id="RU369095"/>
    </source>
</evidence>
<feature type="domain" description="YTH" evidence="6">
    <location>
        <begin position="447"/>
        <end position="584"/>
    </location>
</feature>
<evidence type="ECO:0000259" key="6">
    <source>
        <dbReference type="PROSITE" id="PS50882"/>
    </source>
</evidence>
<dbReference type="PANTHER" id="PTHR12357">
    <property type="entry name" value="YTH YT521-B HOMOLOGY DOMAIN-CONTAINING"/>
    <property type="match status" value="1"/>
</dbReference>
<dbReference type="GO" id="GO:0061157">
    <property type="term" value="P:mRNA destabilization"/>
    <property type="evidence" value="ECO:0007669"/>
    <property type="project" value="TreeGrafter"/>
</dbReference>
<evidence type="ECO:0000313" key="7">
    <source>
        <dbReference type="EMBL" id="KAK7828632.1"/>
    </source>
</evidence>
<reference evidence="7 8" key="1">
    <citation type="journal article" date="2018" name="Sci. Data">
        <title>The draft genome sequence of cork oak.</title>
        <authorList>
            <person name="Ramos A.M."/>
            <person name="Usie A."/>
            <person name="Barbosa P."/>
            <person name="Barros P.M."/>
            <person name="Capote T."/>
            <person name="Chaves I."/>
            <person name="Simoes F."/>
            <person name="Abreu I."/>
            <person name="Carrasquinho I."/>
            <person name="Faro C."/>
            <person name="Guimaraes J.B."/>
            <person name="Mendonca D."/>
            <person name="Nobrega F."/>
            <person name="Rodrigues L."/>
            <person name="Saibo N.J.M."/>
            <person name="Varela M.C."/>
            <person name="Egas C."/>
            <person name="Matos J."/>
            <person name="Miguel C.M."/>
            <person name="Oliveira M.M."/>
            <person name="Ricardo C.P."/>
            <person name="Goncalves S."/>
        </authorList>
    </citation>
    <scope>NUCLEOTIDE SEQUENCE [LARGE SCALE GENOMIC DNA]</scope>
    <source>
        <strain evidence="8">cv. HL8</strain>
    </source>
</reference>
<dbReference type="FunFam" id="3.10.590.10:FF:000001">
    <property type="entry name" value="YTH domain family 1, isoform CRA_a"/>
    <property type="match status" value="1"/>
</dbReference>
<dbReference type="PROSITE" id="PS50882">
    <property type="entry name" value="YTH"/>
    <property type="match status" value="1"/>
</dbReference>
<dbReference type="PANTHER" id="PTHR12357:SF77">
    <property type="entry name" value="YTH DOMAIN-CONTAINING FAMILY PROTEIN"/>
    <property type="match status" value="1"/>
</dbReference>
<comment type="caution">
    <text evidence="7">The sequence shown here is derived from an EMBL/GenBank/DDBJ whole genome shotgun (WGS) entry which is preliminary data.</text>
</comment>
<feature type="compositionally biased region" description="Polar residues" evidence="5">
    <location>
        <begin position="670"/>
        <end position="685"/>
    </location>
</feature>
<dbReference type="InterPro" id="IPR045168">
    <property type="entry name" value="YTH_prot"/>
</dbReference>
<feature type="compositionally biased region" description="Basic and acidic residues" evidence="5">
    <location>
        <begin position="89"/>
        <end position="108"/>
    </location>
</feature>
<protein>
    <recommendedName>
        <fullName evidence="4">YTH domain-containing family protein</fullName>
    </recommendedName>
</protein>
<feature type="region of interest" description="Disordered" evidence="5">
    <location>
        <begin position="612"/>
        <end position="709"/>
    </location>
</feature>
<keyword evidence="3 4" id="KW-0694">RNA-binding</keyword>
<dbReference type="GO" id="GO:1990247">
    <property type="term" value="F:N6-methyladenosine-containing RNA reader activity"/>
    <property type="evidence" value="ECO:0007669"/>
    <property type="project" value="UniProtKB-UniRule"/>
</dbReference>
<evidence type="ECO:0000256" key="5">
    <source>
        <dbReference type="SAM" id="MobiDB-lite"/>
    </source>
</evidence>
<evidence type="ECO:0000313" key="8">
    <source>
        <dbReference type="Proteomes" id="UP000237347"/>
    </source>
</evidence>
<comment type="similarity">
    <text evidence="4">Belongs to the YTHDF family.</text>
</comment>
<feature type="region of interest" description="Disordered" evidence="5">
    <location>
        <begin position="1"/>
        <end position="57"/>
    </location>
</feature>
<evidence type="ECO:0000256" key="2">
    <source>
        <dbReference type="ARBA" id="ARBA00022490"/>
    </source>
</evidence>
<dbReference type="EMBL" id="PKMF04000499">
    <property type="protein sequence ID" value="KAK7828632.1"/>
    <property type="molecule type" value="Genomic_DNA"/>
</dbReference>
<sequence length="709" mass="78430">MDNSLQERDRIVSTGERPVKPDKLTEQPLSPKDERIVSANPSPNAVIIGPSRDVTEQQESTEAVGDLNTVHPLNAYVSHEQNVSYGGERPVKPDKLTEQPLSPKDERIVSANPSPNAVIIGPSRDVTEQQESTEAVGDLNTVHPLNAYVSHEQNVSYGGYANNTGIWDGYSQYVNNEAMHVVSPVIYNDNPSVVFHSGYGFNPEMAYGQYSPVATQLHPLMMDGQLYSPQQVPFSPSYYAQAPAPNLPHISSAMPISPADLMLPENSSIDTMLYGPGSGYVGFGSFGGGNLSGNLGSSSLTSPVTYQPMGILGSYEHNAGQISQQQRPMHGYGLMSSSFGGRYPHGSSNQSSTFGGASISYPVVNDRNRLTLDKGRRRERDRDSISVFNDSQDIFNDRNRGPRASKLRSKSGTEQGSSSFSKYVISTLGIRLDSYNRLDFVTDYENAKFFIIKSFSEDNVHKSIKYNVWASTPHGNKKLDAAYHEAKEIKGYCPVFLLFSVNASGQFCGVAEMVGPVDFEKDADYWQQDRWSGQFSVRWHIIKDVPNIRFRHILLESNDNKPVTHSRDSQEVALKEGIEMLKIFKDYDTRTSILDDFEFYDERERVLRERKARQIASSTADVSDSPADESVNQMSDSFAQALKLDERNNKEVPATEQGGSSRSDAPLSLSHDSVNQTSDSLSDSFNRVVRLEESNNEVLASEKGGGQKN</sequence>
<dbReference type="InterPro" id="IPR007275">
    <property type="entry name" value="YTH_domain"/>
</dbReference>
<keyword evidence="2" id="KW-0963">Cytoplasm</keyword>
<dbReference type="Pfam" id="PF04146">
    <property type="entry name" value="YTH"/>
    <property type="match status" value="1"/>
</dbReference>
<dbReference type="Proteomes" id="UP000237347">
    <property type="component" value="Unassembled WGS sequence"/>
</dbReference>
<dbReference type="AlphaFoldDB" id="A0AAW0JNR9"/>
<evidence type="ECO:0000256" key="1">
    <source>
        <dbReference type="ARBA" id="ARBA00004496"/>
    </source>
</evidence>
<dbReference type="GO" id="GO:0003729">
    <property type="term" value="F:mRNA binding"/>
    <property type="evidence" value="ECO:0007669"/>
    <property type="project" value="UniProtKB-UniRule"/>
</dbReference>
<dbReference type="CDD" id="cd21134">
    <property type="entry name" value="YTH"/>
    <property type="match status" value="1"/>
</dbReference>
<feature type="region of interest" description="Disordered" evidence="5">
    <location>
        <begin position="392"/>
        <end position="417"/>
    </location>
</feature>
<dbReference type="Gene3D" id="3.10.590.10">
    <property type="entry name" value="ph1033 like domains"/>
    <property type="match status" value="1"/>
</dbReference>
<evidence type="ECO:0000256" key="3">
    <source>
        <dbReference type="ARBA" id="ARBA00022884"/>
    </source>
</evidence>
<comment type="subcellular location">
    <subcellularLocation>
        <location evidence="1">Cytoplasm</location>
    </subcellularLocation>
</comment>
<name>A0AAW0JNR9_QUESU</name>
<organism evidence="7 8">
    <name type="scientific">Quercus suber</name>
    <name type="common">Cork oak</name>
    <dbReference type="NCBI Taxonomy" id="58331"/>
    <lineage>
        <taxon>Eukaryota</taxon>
        <taxon>Viridiplantae</taxon>
        <taxon>Streptophyta</taxon>
        <taxon>Embryophyta</taxon>
        <taxon>Tracheophyta</taxon>
        <taxon>Spermatophyta</taxon>
        <taxon>Magnoliopsida</taxon>
        <taxon>eudicotyledons</taxon>
        <taxon>Gunneridae</taxon>
        <taxon>Pentapetalae</taxon>
        <taxon>rosids</taxon>
        <taxon>fabids</taxon>
        <taxon>Fagales</taxon>
        <taxon>Fagaceae</taxon>
        <taxon>Quercus</taxon>
    </lineage>
</organism>
<dbReference type="GO" id="GO:0005737">
    <property type="term" value="C:cytoplasm"/>
    <property type="evidence" value="ECO:0007669"/>
    <property type="project" value="UniProtKB-SubCell"/>
</dbReference>